<accession>G3HUP0</accession>
<evidence type="ECO:0000313" key="1">
    <source>
        <dbReference type="EMBL" id="EGV99838.1"/>
    </source>
</evidence>
<name>G3HUP0_CRIGR</name>
<protein>
    <submittedName>
        <fullName evidence="1">Uncharacterized protein</fullName>
    </submittedName>
</protein>
<dbReference type="EMBL" id="JH000744">
    <property type="protein sequence ID" value="EGV99838.1"/>
    <property type="molecule type" value="Genomic_DNA"/>
</dbReference>
<dbReference type="InParanoid" id="G3HUP0"/>
<organism evidence="1 2">
    <name type="scientific">Cricetulus griseus</name>
    <name type="common">Chinese hamster</name>
    <name type="synonym">Cricetulus barabensis griseus</name>
    <dbReference type="NCBI Taxonomy" id="10029"/>
    <lineage>
        <taxon>Eukaryota</taxon>
        <taxon>Metazoa</taxon>
        <taxon>Chordata</taxon>
        <taxon>Craniata</taxon>
        <taxon>Vertebrata</taxon>
        <taxon>Euteleostomi</taxon>
        <taxon>Mammalia</taxon>
        <taxon>Eutheria</taxon>
        <taxon>Euarchontoglires</taxon>
        <taxon>Glires</taxon>
        <taxon>Rodentia</taxon>
        <taxon>Myomorpha</taxon>
        <taxon>Muroidea</taxon>
        <taxon>Cricetidae</taxon>
        <taxon>Cricetinae</taxon>
        <taxon>Cricetulus</taxon>
    </lineage>
</organism>
<proteinExistence type="predicted"/>
<gene>
    <name evidence="1" type="ORF">I79_014653</name>
</gene>
<dbReference type="AlphaFoldDB" id="G3HUP0"/>
<sequence length="62" mass="7110">MEKIFIQMKFSGLYRREAANVLNDCSTLLVGSAHNFPFSLHPLYGKRKLTLFTEFLSIQISS</sequence>
<dbReference type="Proteomes" id="UP000001075">
    <property type="component" value="Unassembled WGS sequence"/>
</dbReference>
<evidence type="ECO:0000313" key="2">
    <source>
        <dbReference type="Proteomes" id="UP000001075"/>
    </source>
</evidence>
<reference evidence="2" key="1">
    <citation type="journal article" date="2011" name="Nat. Biotechnol.">
        <title>The genomic sequence of the Chinese hamster ovary (CHO)-K1 cell line.</title>
        <authorList>
            <person name="Xu X."/>
            <person name="Nagarajan H."/>
            <person name="Lewis N.E."/>
            <person name="Pan S."/>
            <person name="Cai Z."/>
            <person name="Liu X."/>
            <person name="Chen W."/>
            <person name="Xie M."/>
            <person name="Wang W."/>
            <person name="Hammond S."/>
            <person name="Andersen M.R."/>
            <person name="Neff N."/>
            <person name="Passarelli B."/>
            <person name="Koh W."/>
            <person name="Fan H.C."/>
            <person name="Wang J."/>
            <person name="Gui Y."/>
            <person name="Lee K.H."/>
            <person name="Betenbaugh M.J."/>
            <person name="Quake S.R."/>
            <person name="Famili I."/>
            <person name="Palsson B.O."/>
            <person name="Wang J."/>
        </authorList>
    </citation>
    <scope>NUCLEOTIDE SEQUENCE [LARGE SCALE GENOMIC DNA]</scope>
    <source>
        <strain evidence="2">CHO K1 cell line</strain>
    </source>
</reference>